<dbReference type="Proteomes" id="UP001218218">
    <property type="component" value="Unassembled WGS sequence"/>
</dbReference>
<organism evidence="1 2">
    <name type="scientific">Mycena albidolilacea</name>
    <dbReference type="NCBI Taxonomy" id="1033008"/>
    <lineage>
        <taxon>Eukaryota</taxon>
        <taxon>Fungi</taxon>
        <taxon>Dikarya</taxon>
        <taxon>Basidiomycota</taxon>
        <taxon>Agaricomycotina</taxon>
        <taxon>Agaricomycetes</taxon>
        <taxon>Agaricomycetidae</taxon>
        <taxon>Agaricales</taxon>
        <taxon>Marasmiineae</taxon>
        <taxon>Mycenaceae</taxon>
        <taxon>Mycena</taxon>
    </lineage>
</organism>
<evidence type="ECO:0000313" key="2">
    <source>
        <dbReference type="Proteomes" id="UP001218218"/>
    </source>
</evidence>
<name>A0AAD7A2E5_9AGAR</name>
<dbReference type="EMBL" id="JARIHO010000018">
    <property type="protein sequence ID" value="KAJ7348170.1"/>
    <property type="molecule type" value="Genomic_DNA"/>
</dbReference>
<keyword evidence="2" id="KW-1185">Reference proteome</keyword>
<gene>
    <name evidence="1" type="ORF">DFH08DRAFT_648138</name>
</gene>
<dbReference type="AlphaFoldDB" id="A0AAD7A2E5"/>
<reference evidence="1" key="1">
    <citation type="submission" date="2023-03" db="EMBL/GenBank/DDBJ databases">
        <title>Massive genome expansion in bonnet fungi (Mycena s.s.) driven by repeated elements and novel gene families across ecological guilds.</title>
        <authorList>
            <consortium name="Lawrence Berkeley National Laboratory"/>
            <person name="Harder C.B."/>
            <person name="Miyauchi S."/>
            <person name="Viragh M."/>
            <person name="Kuo A."/>
            <person name="Thoen E."/>
            <person name="Andreopoulos B."/>
            <person name="Lu D."/>
            <person name="Skrede I."/>
            <person name="Drula E."/>
            <person name="Henrissat B."/>
            <person name="Morin E."/>
            <person name="Kohler A."/>
            <person name="Barry K."/>
            <person name="LaButti K."/>
            <person name="Morin E."/>
            <person name="Salamov A."/>
            <person name="Lipzen A."/>
            <person name="Mereny Z."/>
            <person name="Hegedus B."/>
            <person name="Baldrian P."/>
            <person name="Stursova M."/>
            <person name="Weitz H."/>
            <person name="Taylor A."/>
            <person name="Grigoriev I.V."/>
            <person name="Nagy L.G."/>
            <person name="Martin F."/>
            <person name="Kauserud H."/>
        </authorList>
    </citation>
    <scope>NUCLEOTIDE SEQUENCE</scope>
    <source>
        <strain evidence="1">CBHHK002</strain>
    </source>
</reference>
<feature type="non-terminal residue" evidence="1">
    <location>
        <position position="1"/>
    </location>
</feature>
<evidence type="ECO:0000313" key="1">
    <source>
        <dbReference type="EMBL" id="KAJ7348170.1"/>
    </source>
</evidence>
<accession>A0AAD7A2E5</accession>
<protein>
    <submittedName>
        <fullName evidence="1">Uncharacterized protein</fullName>
    </submittedName>
</protein>
<proteinExistence type="predicted"/>
<sequence length="170" mass="18984">RLWTIDQDTSFVNQEGLDGLGAWLKRQETKNLTKKRKAVVTTLIQSPQTSVRSRKALILINPFLLLTEMADAPMCLQRNLDKVLKLQEQIDTVGKSISDAKQSLTSGDGKASPDTLAHLRRLQVTHEILSSQAEALYASLNIHASFPELRGLPLDSVRTLVIMRDLKINI</sequence>
<feature type="non-terminal residue" evidence="1">
    <location>
        <position position="170"/>
    </location>
</feature>
<comment type="caution">
    <text evidence="1">The sequence shown here is derived from an EMBL/GenBank/DDBJ whole genome shotgun (WGS) entry which is preliminary data.</text>
</comment>